<name>A0A6J6ET55_9ZZZZ</name>
<proteinExistence type="predicted"/>
<dbReference type="InterPro" id="IPR043129">
    <property type="entry name" value="ATPase_NBD"/>
</dbReference>
<organism evidence="1">
    <name type="scientific">freshwater metagenome</name>
    <dbReference type="NCBI Taxonomy" id="449393"/>
    <lineage>
        <taxon>unclassified sequences</taxon>
        <taxon>metagenomes</taxon>
        <taxon>ecological metagenomes</taxon>
    </lineage>
</organism>
<gene>
    <name evidence="1" type="ORF">UFOPK1747_00477</name>
</gene>
<sequence>MKAPARAALNTLSVDCGGTGIKASVLSSTGKVLIEYPYLKTPYPLSPNRLISIIEGFIKVGPKINRVTVGLPGMIRDGKVVVIPHYINAGGPRTLVDPGLKNKWFGFDMQGALLKKLKLPVIVLNDAEVHGAAVISGKGLETVFTFGTGLGSAIFINGQLAPHLEISHTTIRVGKTIDAWIGEQTRKRMGNQLWSRRVKSLIQELYPMIVWDRLYIGGGNAQRISKSALKTFDYKVMIIPNSAGVSGGVKAWKLRG</sequence>
<reference evidence="1" key="1">
    <citation type="submission" date="2020-05" db="EMBL/GenBank/DDBJ databases">
        <authorList>
            <person name="Chiriac C."/>
            <person name="Salcher M."/>
            <person name="Ghai R."/>
            <person name="Kavagutti S V."/>
        </authorList>
    </citation>
    <scope>NUCLEOTIDE SEQUENCE</scope>
</reference>
<dbReference type="SUPFAM" id="SSF53067">
    <property type="entry name" value="Actin-like ATPase domain"/>
    <property type="match status" value="1"/>
</dbReference>
<accession>A0A6J6ET55</accession>
<dbReference type="Gene3D" id="3.30.420.40">
    <property type="match status" value="2"/>
</dbReference>
<dbReference type="Pfam" id="PF00480">
    <property type="entry name" value="ROK"/>
    <property type="match status" value="1"/>
</dbReference>
<protein>
    <submittedName>
        <fullName evidence="1">Unannotated protein</fullName>
    </submittedName>
</protein>
<dbReference type="InterPro" id="IPR000600">
    <property type="entry name" value="ROK"/>
</dbReference>
<dbReference type="EMBL" id="CAEZTV010000055">
    <property type="protein sequence ID" value="CAB4579721.1"/>
    <property type="molecule type" value="Genomic_DNA"/>
</dbReference>
<evidence type="ECO:0000313" key="1">
    <source>
        <dbReference type="EMBL" id="CAB4579721.1"/>
    </source>
</evidence>
<dbReference type="AlphaFoldDB" id="A0A6J6ET55"/>